<organism evidence="3 4">
    <name type="scientific">Actinomadura violacea</name>
    <dbReference type="NCBI Taxonomy" id="2819934"/>
    <lineage>
        <taxon>Bacteria</taxon>
        <taxon>Bacillati</taxon>
        <taxon>Actinomycetota</taxon>
        <taxon>Actinomycetes</taxon>
        <taxon>Streptosporangiales</taxon>
        <taxon>Thermomonosporaceae</taxon>
        <taxon>Actinomadura</taxon>
    </lineage>
</organism>
<comment type="caution">
    <text evidence="3">The sequence shown here is derived from an EMBL/GenBank/DDBJ whole genome shotgun (WGS) entry which is preliminary data.</text>
</comment>
<dbReference type="Proteomes" id="UP000680206">
    <property type="component" value="Unassembled WGS sequence"/>
</dbReference>
<protein>
    <submittedName>
        <fullName evidence="3">Esterase-like activity of phytase family protein</fullName>
    </submittedName>
</protein>
<dbReference type="EMBL" id="JAGEPF010000027">
    <property type="protein sequence ID" value="MBO2463418.1"/>
    <property type="molecule type" value="Genomic_DNA"/>
</dbReference>
<feature type="region of interest" description="Disordered" evidence="1">
    <location>
        <begin position="35"/>
        <end position="63"/>
    </location>
</feature>
<feature type="domain" description="Phytase-like" evidence="2">
    <location>
        <begin position="10"/>
        <end position="42"/>
    </location>
</feature>
<dbReference type="RefSeq" id="WP_208248631.1">
    <property type="nucleotide sequence ID" value="NZ_JAGEPF010000027.1"/>
</dbReference>
<accession>A0ABS3S4A3</accession>
<proteinExistence type="predicted"/>
<keyword evidence="4" id="KW-1185">Reference proteome</keyword>
<evidence type="ECO:0000313" key="4">
    <source>
        <dbReference type="Proteomes" id="UP000680206"/>
    </source>
</evidence>
<sequence length="63" mass="6825">MKAVPPSILDKRTENRGFEGLTVSPEGKSLYVAVQSPPSDQADPCSAAAPRETAPCDRTHWTR</sequence>
<evidence type="ECO:0000259" key="2">
    <source>
        <dbReference type="Pfam" id="PF13449"/>
    </source>
</evidence>
<dbReference type="InterPro" id="IPR027372">
    <property type="entry name" value="Phytase-like_dom"/>
</dbReference>
<feature type="compositionally biased region" description="Basic and acidic residues" evidence="1">
    <location>
        <begin position="54"/>
        <end position="63"/>
    </location>
</feature>
<name>A0ABS3S4A3_9ACTN</name>
<feature type="region of interest" description="Disordered" evidence="1">
    <location>
        <begin position="1"/>
        <end position="22"/>
    </location>
</feature>
<dbReference type="Pfam" id="PF13449">
    <property type="entry name" value="Phytase-like"/>
    <property type="match status" value="1"/>
</dbReference>
<reference evidence="3 4" key="1">
    <citation type="submission" date="2021-03" db="EMBL/GenBank/DDBJ databases">
        <title>Actinomadura violae sp. nov., isolated from lichen in Thailand.</title>
        <authorList>
            <person name="Kanchanasin P."/>
            <person name="Saeng-In P."/>
            <person name="Phongsopitanun W."/>
            <person name="Yuki M."/>
            <person name="Kudo T."/>
            <person name="Ohkuma M."/>
            <person name="Tanasupawat S."/>
        </authorList>
    </citation>
    <scope>NUCLEOTIDE SEQUENCE [LARGE SCALE GENOMIC DNA]</scope>
    <source>
        <strain evidence="3 4">LCR2-06</strain>
    </source>
</reference>
<evidence type="ECO:0000313" key="3">
    <source>
        <dbReference type="EMBL" id="MBO2463418.1"/>
    </source>
</evidence>
<gene>
    <name evidence="3" type="ORF">J4709_38205</name>
</gene>
<evidence type="ECO:0000256" key="1">
    <source>
        <dbReference type="SAM" id="MobiDB-lite"/>
    </source>
</evidence>